<accession>A0A167QAJ9</accession>
<keyword evidence="2" id="KW-1185">Reference proteome</keyword>
<name>A0A167QAJ9_PHYB8</name>
<gene>
    <name evidence="1" type="ORF">PHYBLDRAFT_139404</name>
</gene>
<organism evidence="1 2">
    <name type="scientific">Phycomyces blakesleeanus (strain ATCC 8743b / DSM 1359 / FGSC 10004 / NBRC 33097 / NRRL 1555)</name>
    <dbReference type="NCBI Taxonomy" id="763407"/>
    <lineage>
        <taxon>Eukaryota</taxon>
        <taxon>Fungi</taxon>
        <taxon>Fungi incertae sedis</taxon>
        <taxon>Mucoromycota</taxon>
        <taxon>Mucoromycotina</taxon>
        <taxon>Mucoromycetes</taxon>
        <taxon>Mucorales</taxon>
        <taxon>Phycomycetaceae</taxon>
        <taxon>Phycomyces</taxon>
    </lineage>
</organism>
<dbReference type="Proteomes" id="UP000077315">
    <property type="component" value="Unassembled WGS sequence"/>
</dbReference>
<protein>
    <submittedName>
        <fullName evidence="1">Uncharacterized protein</fullName>
    </submittedName>
</protein>
<dbReference type="GeneID" id="28991119"/>
<dbReference type="AlphaFoldDB" id="A0A167QAJ9"/>
<dbReference type="RefSeq" id="XP_018297414.1">
    <property type="nucleotide sequence ID" value="XM_018430213.1"/>
</dbReference>
<dbReference type="VEuPathDB" id="FungiDB:PHYBLDRAFT_139404"/>
<proteinExistence type="predicted"/>
<reference evidence="2" key="1">
    <citation type="submission" date="2015-06" db="EMBL/GenBank/DDBJ databases">
        <title>Expansion of signal transduction pathways in fungi by whole-genome duplication.</title>
        <authorList>
            <consortium name="DOE Joint Genome Institute"/>
            <person name="Corrochano L.M."/>
            <person name="Kuo A."/>
            <person name="Marcet-Houben M."/>
            <person name="Polaino S."/>
            <person name="Salamov A."/>
            <person name="Villalobos J.M."/>
            <person name="Alvarez M.I."/>
            <person name="Avalos J."/>
            <person name="Benito E.P."/>
            <person name="Benoit I."/>
            <person name="Burger G."/>
            <person name="Camino L.P."/>
            <person name="Canovas D."/>
            <person name="Cerda-Olmedo E."/>
            <person name="Cheng J.-F."/>
            <person name="Dominguez A."/>
            <person name="Elias M."/>
            <person name="Eslava A.P."/>
            <person name="Glaser F."/>
            <person name="Grimwood J."/>
            <person name="Gutierrez G."/>
            <person name="Heitman J."/>
            <person name="Henrissat B."/>
            <person name="Iturriaga E.A."/>
            <person name="Lang B.F."/>
            <person name="Lavin J.L."/>
            <person name="Lee S."/>
            <person name="Li W."/>
            <person name="Lindquist E."/>
            <person name="Lopez-Garcia S."/>
            <person name="Luque E.M."/>
            <person name="Marcos A.T."/>
            <person name="Martin J."/>
            <person name="McCluskey K."/>
            <person name="Medina H.R."/>
            <person name="Miralles-Duran A."/>
            <person name="Miyazaki A."/>
            <person name="Munoz-Torres E."/>
            <person name="Oguiza J.A."/>
            <person name="Ohm R."/>
            <person name="Olmedo M."/>
            <person name="Orejas M."/>
            <person name="Ortiz-Castellanos L."/>
            <person name="Pisabarro A.G."/>
            <person name="Rodriguez-Romero J."/>
            <person name="Ruiz-Herrera J."/>
            <person name="Ruiz-Vazquez R."/>
            <person name="Sanz C."/>
            <person name="Schackwitz W."/>
            <person name="Schmutz J."/>
            <person name="Shahriari M."/>
            <person name="Shelest E."/>
            <person name="Silva-Franco F."/>
            <person name="Soanes D."/>
            <person name="Syed K."/>
            <person name="Tagua V.G."/>
            <person name="Talbot N.J."/>
            <person name="Thon M."/>
            <person name="De vries R.P."/>
            <person name="Wiebenga A."/>
            <person name="Yadav J.S."/>
            <person name="Braun E.L."/>
            <person name="Baker S."/>
            <person name="Garre V."/>
            <person name="Horwitz B."/>
            <person name="Torres-Martinez S."/>
            <person name="Idnurm A."/>
            <person name="Herrera-Estrella A."/>
            <person name="Gabaldon T."/>
            <person name="Grigoriev I.V."/>
        </authorList>
    </citation>
    <scope>NUCLEOTIDE SEQUENCE [LARGE SCALE GENOMIC DNA]</scope>
    <source>
        <strain evidence="2">NRRL 1555(-)</strain>
    </source>
</reference>
<sequence>MNINTNLTETEILAVYSLQFSFQKTIASDNDEDYEEVETKMRCLQHMREHLLNMHKTLIQMYNDIILAENNYMTDDFQTVCYLSSPMHITVAIVLWHLSNTHLKYKMISGIFDISQTAYYQFIERFLKAMICCFLNDTIK</sequence>
<evidence type="ECO:0000313" key="1">
    <source>
        <dbReference type="EMBL" id="OAD79374.1"/>
    </source>
</evidence>
<dbReference type="EMBL" id="KV440972">
    <property type="protein sequence ID" value="OAD79374.1"/>
    <property type="molecule type" value="Genomic_DNA"/>
</dbReference>
<evidence type="ECO:0000313" key="2">
    <source>
        <dbReference type="Proteomes" id="UP000077315"/>
    </source>
</evidence>
<dbReference type="InParanoid" id="A0A167QAJ9"/>